<feature type="region of interest" description="Disordered" evidence="1">
    <location>
        <begin position="170"/>
        <end position="196"/>
    </location>
</feature>
<dbReference type="OrthoDB" id="4135672at2759"/>
<evidence type="ECO:0000313" key="2">
    <source>
        <dbReference type="EMBL" id="KAF2675730.1"/>
    </source>
</evidence>
<gene>
    <name evidence="2" type="ORF">K458DRAFT_471110</name>
</gene>
<reference evidence="2" key="1">
    <citation type="journal article" date="2020" name="Stud. Mycol.">
        <title>101 Dothideomycetes genomes: a test case for predicting lifestyles and emergence of pathogens.</title>
        <authorList>
            <person name="Haridas S."/>
            <person name="Albert R."/>
            <person name="Binder M."/>
            <person name="Bloem J."/>
            <person name="Labutti K."/>
            <person name="Salamov A."/>
            <person name="Andreopoulos B."/>
            <person name="Baker S."/>
            <person name="Barry K."/>
            <person name="Bills G."/>
            <person name="Bluhm B."/>
            <person name="Cannon C."/>
            <person name="Castanera R."/>
            <person name="Culley D."/>
            <person name="Daum C."/>
            <person name="Ezra D."/>
            <person name="Gonzalez J."/>
            <person name="Henrissat B."/>
            <person name="Kuo A."/>
            <person name="Liang C."/>
            <person name="Lipzen A."/>
            <person name="Lutzoni F."/>
            <person name="Magnuson J."/>
            <person name="Mondo S."/>
            <person name="Nolan M."/>
            <person name="Ohm R."/>
            <person name="Pangilinan J."/>
            <person name="Park H.-J."/>
            <person name="Ramirez L."/>
            <person name="Alfaro M."/>
            <person name="Sun H."/>
            <person name="Tritt A."/>
            <person name="Yoshinaga Y."/>
            <person name="Zwiers L.-H."/>
            <person name="Turgeon B."/>
            <person name="Goodwin S."/>
            <person name="Spatafora J."/>
            <person name="Crous P."/>
            <person name="Grigoriev I."/>
        </authorList>
    </citation>
    <scope>NUCLEOTIDE SEQUENCE</scope>
    <source>
        <strain evidence="2">CBS 122367</strain>
    </source>
</reference>
<accession>A0A6G1ICG9</accession>
<protein>
    <submittedName>
        <fullName evidence="2">Uncharacterized protein</fullName>
    </submittedName>
</protein>
<feature type="compositionally biased region" description="Basic and acidic residues" evidence="1">
    <location>
        <begin position="186"/>
        <end position="196"/>
    </location>
</feature>
<dbReference type="Proteomes" id="UP000799291">
    <property type="component" value="Unassembled WGS sequence"/>
</dbReference>
<name>A0A6G1ICG9_9PLEO</name>
<dbReference type="AlphaFoldDB" id="A0A6G1ICG9"/>
<dbReference type="EMBL" id="MU005650">
    <property type="protein sequence ID" value="KAF2675730.1"/>
    <property type="molecule type" value="Genomic_DNA"/>
</dbReference>
<organism evidence="2 3">
    <name type="scientific">Lentithecium fluviatile CBS 122367</name>
    <dbReference type="NCBI Taxonomy" id="1168545"/>
    <lineage>
        <taxon>Eukaryota</taxon>
        <taxon>Fungi</taxon>
        <taxon>Dikarya</taxon>
        <taxon>Ascomycota</taxon>
        <taxon>Pezizomycotina</taxon>
        <taxon>Dothideomycetes</taxon>
        <taxon>Pleosporomycetidae</taxon>
        <taxon>Pleosporales</taxon>
        <taxon>Massarineae</taxon>
        <taxon>Lentitheciaceae</taxon>
        <taxon>Lentithecium</taxon>
    </lineage>
</organism>
<evidence type="ECO:0000256" key="1">
    <source>
        <dbReference type="SAM" id="MobiDB-lite"/>
    </source>
</evidence>
<sequence>MTIDLSVHLILKRDRPREHHSLFICTNETTQAGYLYQVSGYVNRDTGMYHQHYACPSPSQHPGFLTEWCLGWVDRDLYEAGEVRRVVDSVAAPAYRELPVEEAVESVEGAGDLDEEAIERLAREEEERNVEQDSQQWTCEVVNRLRVEGVLTLRKNFWASHQYYFMKMGEDSEEEGGRDAGGGNTDQKDEAEGTST</sequence>
<dbReference type="InterPro" id="IPR046670">
    <property type="entry name" value="DUF6540"/>
</dbReference>
<evidence type="ECO:0000313" key="3">
    <source>
        <dbReference type="Proteomes" id="UP000799291"/>
    </source>
</evidence>
<dbReference type="Pfam" id="PF20174">
    <property type="entry name" value="DUF6540"/>
    <property type="match status" value="1"/>
</dbReference>
<proteinExistence type="predicted"/>
<keyword evidence="3" id="KW-1185">Reference proteome</keyword>